<evidence type="ECO:0000256" key="1">
    <source>
        <dbReference type="HAMAP-Rule" id="MF_02104"/>
    </source>
</evidence>
<evidence type="ECO:0000313" key="3">
    <source>
        <dbReference type="EMBL" id="MFC0561855.1"/>
    </source>
</evidence>
<dbReference type="InterPro" id="IPR022823">
    <property type="entry name" value="LutC"/>
</dbReference>
<dbReference type="Pfam" id="PF02589">
    <property type="entry name" value="LUD_dom"/>
    <property type="match status" value="1"/>
</dbReference>
<comment type="similarity">
    <text evidence="1">Belongs to the LutC/YkgG family.</text>
</comment>
<organism evidence="3 4">
    <name type="scientific">Halalkalibacter alkalisediminis</name>
    <dbReference type="NCBI Taxonomy" id="935616"/>
    <lineage>
        <taxon>Bacteria</taxon>
        <taxon>Bacillati</taxon>
        <taxon>Bacillota</taxon>
        <taxon>Bacilli</taxon>
        <taxon>Bacillales</taxon>
        <taxon>Bacillaceae</taxon>
        <taxon>Halalkalibacter</taxon>
    </lineage>
</organism>
<feature type="domain" description="LUD" evidence="2">
    <location>
        <begin position="52"/>
        <end position="236"/>
    </location>
</feature>
<comment type="caution">
    <text evidence="3">The sequence shown here is derived from an EMBL/GenBank/DDBJ whole genome shotgun (WGS) entry which is preliminary data.</text>
</comment>
<evidence type="ECO:0000259" key="2">
    <source>
        <dbReference type="Pfam" id="PF02589"/>
    </source>
</evidence>
<dbReference type="InterPro" id="IPR024185">
    <property type="entry name" value="FTHF_cligase-like_sf"/>
</dbReference>
<dbReference type="InterPro" id="IPR037171">
    <property type="entry name" value="NagB/RpiA_transferase-like"/>
</dbReference>
<gene>
    <name evidence="1" type="primary">lutC</name>
    <name evidence="3" type="ORF">ACFFH4_23515</name>
</gene>
<dbReference type="PANTHER" id="PTHR43682">
    <property type="entry name" value="LACTATE UTILIZATION PROTEIN C"/>
    <property type="match status" value="1"/>
</dbReference>
<keyword evidence="4" id="KW-1185">Reference proteome</keyword>
<evidence type="ECO:0000313" key="4">
    <source>
        <dbReference type="Proteomes" id="UP001589833"/>
    </source>
</evidence>
<reference evidence="3 4" key="1">
    <citation type="submission" date="2024-09" db="EMBL/GenBank/DDBJ databases">
        <authorList>
            <person name="Sun Q."/>
            <person name="Mori K."/>
        </authorList>
    </citation>
    <scope>NUCLEOTIDE SEQUENCE [LARGE SCALE GENOMIC DNA]</scope>
    <source>
        <strain evidence="3 4">NCAIM B.02301</strain>
    </source>
</reference>
<dbReference type="SUPFAM" id="SSF100950">
    <property type="entry name" value="NagB/RpiA/CoA transferase-like"/>
    <property type="match status" value="1"/>
</dbReference>
<dbReference type="InterPro" id="IPR003741">
    <property type="entry name" value="LUD_dom"/>
</dbReference>
<dbReference type="Gene3D" id="3.40.50.10420">
    <property type="entry name" value="NagB/RpiA/CoA transferase-like"/>
    <property type="match status" value="1"/>
</dbReference>
<dbReference type="EMBL" id="JBHLTR010000082">
    <property type="protein sequence ID" value="MFC0561855.1"/>
    <property type="molecule type" value="Genomic_DNA"/>
</dbReference>
<protein>
    <recommendedName>
        <fullName evidence="1">Lactate utilization protein C</fullName>
    </recommendedName>
</protein>
<name>A0ABV6NM57_9BACI</name>
<sequence>MTRGSVLNQEAFLNNIASSLGRDRRKENVVRPTWKKQPQYNVYKGESQDQLVERLKEQCQRIHTSFEMTKAESLPQVLEEVISIFEGERIVSWKDERFAEFGLDSLFFDLTRKGKDIHTWDPERGKENIVLAEKADIGITFSDMTLAESGTVVLLSDANKGRSVSLLPTSYIAIIPKSSIVPRMTQAAKKLHDLAQKEGQFPSCVNFISGPSNSADIEMNLVVGVHGPVRACYIVVEDR</sequence>
<dbReference type="RefSeq" id="WP_273843955.1">
    <property type="nucleotide sequence ID" value="NZ_JAQQWT010000007.1"/>
</dbReference>
<dbReference type="Proteomes" id="UP001589833">
    <property type="component" value="Unassembled WGS sequence"/>
</dbReference>
<proteinExistence type="inferred from homology"/>
<accession>A0ABV6NM57</accession>
<dbReference type="HAMAP" id="MF_02104">
    <property type="entry name" value="LutC"/>
    <property type="match status" value="1"/>
</dbReference>
<comment type="function">
    <text evidence="1">Is involved in L-lactate degradation and allows cells to grow with lactate as the sole carbon source.</text>
</comment>
<dbReference type="PANTHER" id="PTHR43682:SF1">
    <property type="entry name" value="LACTATE UTILIZATION PROTEIN C"/>
    <property type="match status" value="1"/>
</dbReference>